<dbReference type="Proteomes" id="UP000054408">
    <property type="component" value="Unassembled WGS sequence"/>
</dbReference>
<dbReference type="EMBL" id="GL349474">
    <property type="protein sequence ID" value="KNC52640.1"/>
    <property type="molecule type" value="Genomic_DNA"/>
</dbReference>
<dbReference type="GeneID" id="25567187"/>
<name>A0A0L0DKB7_THETB</name>
<reference evidence="3 4" key="1">
    <citation type="submission" date="2010-05" db="EMBL/GenBank/DDBJ databases">
        <title>The Genome Sequence of Thecamonas trahens ATCC 50062.</title>
        <authorList>
            <consortium name="The Broad Institute Genome Sequencing Platform"/>
            <person name="Russ C."/>
            <person name="Cuomo C."/>
            <person name="Shea T."/>
            <person name="Young S.K."/>
            <person name="Zeng Q."/>
            <person name="Koehrsen M."/>
            <person name="Haas B."/>
            <person name="Borodovsky M."/>
            <person name="Guigo R."/>
            <person name="Alvarado L."/>
            <person name="Berlin A."/>
            <person name="Bochicchio J."/>
            <person name="Borenstein D."/>
            <person name="Chapman S."/>
            <person name="Chen Z."/>
            <person name="Freedman E."/>
            <person name="Gellesch M."/>
            <person name="Goldberg J."/>
            <person name="Griggs A."/>
            <person name="Gujja S."/>
            <person name="Heilman E."/>
            <person name="Heiman D."/>
            <person name="Hepburn T."/>
            <person name="Howarth C."/>
            <person name="Jen D."/>
            <person name="Larson L."/>
            <person name="Mehta T."/>
            <person name="Park D."/>
            <person name="Pearson M."/>
            <person name="Roberts A."/>
            <person name="Saif S."/>
            <person name="Shenoy N."/>
            <person name="Sisk P."/>
            <person name="Stolte C."/>
            <person name="Sykes S."/>
            <person name="Thomson T."/>
            <person name="Walk T."/>
            <person name="White J."/>
            <person name="Yandava C."/>
            <person name="Burger G."/>
            <person name="Gray M.W."/>
            <person name="Holland P.W.H."/>
            <person name="King N."/>
            <person name="Lang F.B.F."/>
            <person name="Roger A.J."/>
            <person name="Ruiz-Trillo I."/>
            <person name="Lander E."/>
            <person name="Nusbaum C."/>
        </authorList>
    </citation>
    <scope>NUCLEOTIDE SEQUENCE [LARGE SCALE GENOMIC DNA]</scope>
    <source>
        <strain evidence="3 4">ATCC 50062</strain>
    </source>
</reference>
<evidence type="ECO:0000313" key="3">
    <source>
        <dbReference type="EMBL" id="KNC52640.1"/>
    </source>
</evidence>
<evidence type="ECO:0000256" key="1">
    <source>
        <dbReference type="SAM" id="Coils"/>
    </source>
</evidence>
<evidence type="ECO:0008006" key="5">
    <source>
        <dbReference type="Google" id="ProtNLM"/>
    </source>
</evidence>
<keyword evidence="1" id="KW-0175">Coiled coil</keyword>
<feature type="region of interest" description="Disordered" evidence="2">
    <location>
        <begin position="71"/>
        <end position="110"/>
    </location>
</feature>
<dbReference type="AlphaFoldDB" id="A0A0L0DKB7"/>
<gene>
    <name evidence="3" type="ORF">AMSG_08508</name>
</gene>
<accession>A0A0L0DKB7</accession>
<feature type="coiled-coil region" evidence="1">
    <location>
        <begin position="540"/>
        <end position="571"/>
    </location>
</feature>
<dbReference type="RefSeq" id="XP_013755192.1">
    <property type="nucleotide sequence ID" value="XM_013899738.1"/>
</dbReference>
<organism evidence="3 4">
    <name type="scientific">Thecamonas trahens ATCC 50062</name>
    <dbReference type="NCBI Taxonomy" id="461836"/>
    <lineage>
        <taxon>Eukaryota</taxon>
        <taxon>Apusozoa</taxon>
        <taxon>Apusomonadida</taxon>
        <taxon>Apusomonadidae</taxon>
        <taxon>Thecamonas</taxon>
    </lineage>
</organism>
<evidence type="ECO:0000256" key="2">
    <source>
        <dbReference type="SAM" id="MobiDB-lite"/>
    </source>
</evidence>
<sequence length="605" mass="68275">MARARHWLDQYRIPCRPSSPPLEEKLLAELVVETEVETEVEIEAAGDVGGRLPLSSEKTVAAVFHLVEAHGRTPPSGMRRQLGDSVPPRSPGSPSRRRLGPLPDLPDLMDVPAASSARTVADLSTGVRAALMKQFTVLAPIRSAEDSGDGRSGAAEVLDTEGAAQLLRRAKLAAPVRSTSRSHLYEMEVPEEIRVALEDAELGEIYMSSDSDDDNGEMSRLMRSVSGLLLSRSRSRSLRSLLIYDAKPVMVSTPEPVAEAGMVAVCAKSVSVDVAGRVAEETTLVEDAYERHARTFALWRASVYWFRWVMAEREARVRRNKADLLAGVLQVIVARRALRAWRAVVEHRAQIAEAADAFAAPQEQALVVRAWRMWEREARARAGARKLNTALLRTKLSLGFAVWHWYTKATRAWRRRDGQVPEPATEIAPHVRELKVELEHELMRHKVVVEISLHARMPSLLRAWREAITNMRLERVAVLTYFGNLRGWTFKVWRNRATRARLVRADRAWRRKWERKKLVSKRLTDAAIAQRGEAIMQKRRREHDVAMDELQDQLEASMDQLQDVRRRAAQLSVALRDRARLRAARGRELDGWITEQAGMIEVPPS</sequence>
<proteinExistence type="predicted"/>
<protein>
    <recommendedName>
        <fullName evidence="5">Sfi1 spindle body domain-containing protein</fullName>
    </recommendedName>
</protein>
<feature type="compositionally biased region" description="Low complexity" evidence="2">
    <location>
        <begin position="100"/>
        <end position="110"/>
    </location>
</feature>
<keyword evidence="4" id="KW-1185">Reference proteome</keyword>
<evidence type="ECO:0000313" key="4">
    <source>
        <dbReference type="Proteomes" id="UP000054408"/>
    </source>
</evidence>